<sequence length="249" mass="28591">MDMDLIVQTSLTHVNLNMTTRQAMAQMLARGKPDSVIIKKAWPPYIIVPGLGAVRNASLLMKAMRLNNRNDSFVDIQLQLSKNRVTLREEWSVKMILPKNSKVLKPTRQENVSDPYLQQVIFVDKVLPSWMNVGPIKNGIYAIFAGIVMIFWLYMRAYLVRSPLELMLIEIPNVEPLYNKCQDIYLLRDWKLRDHRIALNRQQGEGGGGSSLVDAFIHYLTPCFNFPHPLPPSLQLQTELKEHSKPILI</sequence>
<dbReference type="PANTHER" id="PTHR47049:SF2">
    <property type="entry name" value="PIEZO-TYPE MECHANOSENSITIVE ION CHANNEL HOMOLOG"/>
    <property type="match status" value="1"/>
</dbReference>
<dbReference type="GO" id="GO:0016020">
    <property type="term" value="C:membrane"/>
    <property type="evidence" value="ECO:0007669"/>
    <property type="project" value="InterPro"/>
</dbReference>
<organism evidence="3 4">
    <name type="scientific">Plectus sambesii</name>
    <dbReference type="NCBI Taxonomy" id="2011161"/>
    <lineage>
        <taxon>Eukaryota</taxon>
        <taxon>Metazoa</taxon>
        <taxon>Ecdysozoa</taxon>
        <taxon>Nematoda</taxon>
        <taxon>Chromadorea</taxon>
        <taxon>Plectida</taxon>
        <taxon>Plectina</taxon>
        <taxon>Plectoidea</taxon>
        <taxon>Plectidae</taxon>
        <taxon>Plectus</taxon>
    </lineage>
</organism>
<keyword evidence="1" id="KW-0472">Membrane</keyword>
<evidence type="ECO:0000313" key="4">
    <source>
        <dbReference type="WBParaSite" id="PSAMB.scaffold8570size6072.g31545.t1"/>
    </source>
</evidence>
<dbReference type="GO" id="GO:0008381">
    <property type="term" value="F:mechanosensitive monoatomic ion channel activity"/>
    <property type="evidence" value="ECO:0007669"/>
    <property type="project" value="InterPro"/>
</dbReference>
<feature type="transmembrane region" description="Helical" evidence="1">
    <location>
        <begin position="139"/>
        <end position="159"/>
    </location>
</feature>
<dbReference type="Pfam" id="PF12166">
    <property type="entry name" value="Piezo_cap"/>
    <property type="match status" value="1"/>
</dbReference>
<dbReference type="AlphaFoldDB" id="A0A914XMB6"/>
<evidence type="ECO:0000256" key="1">
    <source>
        <dbReference type="SAM" id="Phobius"/>
    </source>
</evidence>
<dbReference type="Proteomes" id="UP000887566">
    <property type="component" value="Unplaced"/>
</dbReference>
<protein>
    <submittedName>
        <fullName evidence="4">Piezo non-specific cation channel R-Ras-binding domain-containing protein</fullName>
    </submittedName>
</protein>
<keyword evidence="3" id="KW-1185">Reference proteome</keyword>
<keyword evidence="1" id="KW-0812">Transmembrane</keyword>
<dbReference type="PANTHER" id="PTHR47049">
    <property type="entry name" value="PIEZO-TYPE MECHANOSENSITIVE ION CHANNEL HOMOLOG"/>
    <property type="match status" value="1"/>
</dbReference>
<dbReference type="WBParaSite" id="PSAMB.scaffold8570size6072.g31545.t1">
    <property type="protein sequence ID" value="PSAMB.scaffold8570size6072.g31545.t1"/>
    <property type="gene ID" value="PSAMB.scaffold8570size6072.g31545"/>
</dbReference>
<name>A0A914XMB6_9BILA</name>
<evidence type="ECO:0000313" key="3">
    <source>
        <dbReference type="Proteomes" id="UP000887566"/>
    </source>
</evidence>
<feature type="domain" description="Piezo non-specific cation channel cap" evidence="2">
    <location>
        <begin position="11"/>
        <end position="189"/>
    </location>
</feature>
<reference evidence="4" key="1">
    <citation type="submission" date="2022-11" db="UniProtKB">
        <authorList>
            <consortium name="WormBaseParasite"/>
        </authorList>
    </citation>
    <scope>IDENTIFICATION</scope>
</reference>
<dbReference type="InterPro" id="IPR031334">
    <property type="entry name" value="Piezo_cap_dom"/>
</dbReference>
<proteinExistence type="predicted"/>
<keyword evidence="1" id="KW-1133">Transmembrane helix</keyword>
<evidence type="ECO:0000259" key="2">
    <source>
        <dbReference type="Pfam" id="PF12166"/>
    </source>
</evidence>
<dbReference type="InterPro" id="IPR027272">
    <property type="entry name" value="Piezo"/>
</dbReference>
<accession>A0A914XMB6</accession>